<evidence type="ECO:0000256" key="2">
    <source>
        <dbReference type="PROSITE-ProRule" id="PRU00339"/>
    </source>
</evidence>
<evidence type="ECO:0008006" key="6">
    <source>
        <dbReference type="Google" id="ProtNLM"/>
    </source>
</evidence>
<dbReference type="PANTHER" id="PTHR12558">
    <property type="entry name" value="CELL DIVISION CYCLE 16,23,27"/>
    <property type="match status" value="1"/>
</dbReference>
<evidence type="ECO:0000256" key="1">
    <source>
        <dbReference type="ARBA" id="ARBA00022803"/>
    </source>
</evidence>
<dbReference type="GO" id="GO:0051301">
    <property type="term" value="P:cell division"/>
    <property type="evidence" value="ECO:0007669"/>
    <property type="project" value="TreeGrafter"/>
</dbReference>
<evidence type="ECO:0000256" key="3">
    <source>
        <dbReference type="SAM" id="MobiDB-lite"/>
    </source>
</evidence>
<gene>
    <name evidence="4" type="ORF">CYY_003373</name>
</gene>
<dbReference type="Pfam" id="PF13181">
    <property type="entry name" value="TPR_8"/>
    <property type="match status" value="1"/>
</dbReference>
<comment type="caution">
    <text evidence="4">The sequence shown here is derived from an EMBL/GenBank/DDBJ whole genome shotgun (WGS) entry which is preliminary data.</text>
</comment>
<organism evidence="4 5">
    <name type="scientific">Polysphondylium violaceum</name>
    <dbReference type="NCBI Taxonomy" id="133409"/>
    <lineage>
        <taxon>Eukaryota</taxon>
        <taxon>Amoebozoa</taxon>
        <taxon>Evosea</taxon>
        <taxon>Eumycetozoa</taxon>
        <taxon>Dictyostelia</taxon>
        <taxon>Dictyosteliales</taxon>
        <taxon>Dictyosteliaceae</taxon>
        <taxon>Polysphondylium</taxon>
    </lineage>
</organism>
<dbReference type="SMART" id="SM00028">
    <property type="entry name" value="TPR"/>
    <property type="match status" value="6"/>
</dbReference>
<evidence type="ECO:0000313" key="4">
    <source>
        <dbReference type="EMBL" id="KAF2075344.1"/>
    </source>
</evidence>
<dbReference type="OrthoDB" id="308440at2759"/>
<dbReference type="AlphaFoldDB" id="A0A8J4V8S0"/>
<evidence type="ECO:0000313" key="5">
    <source>
        <dbReference type="Proteomes" id="UP000695562"/>
    </source>
</evidence>
<dbReference type="InterPro" id="IPR019734">
    <property type="entry name" value="TPR_rpt"/>
</dbReference>
<sequence length="558" mass="63811">MGMPNISIDHMINNFKLLVDSKQYSSGELLGNFIVPIQKTALQSVTTFSLFGDCLFGKSEYVRALKYFKSSLDTLFKHNSTLGNTIDPTKSLEYDLKYKISTCYNRLGRFTLSLSYLEAIPLGSRNLEIHLTLARLYRDTGKDKSKDCINSYREALKICPLCIEAINALKELGENLETLLTTSIKQQQQQLQQQQSISNLNIDLSWIPLYSQSQIEIKKNEPHKSLLLLKKIDSKYPSNLLVLEKLALAYLYHDEPSIINTFNIFQRIRSIDPYYIGSMDIFCSLLKRRSLQYELNKVCNDLVASNPNSAETWTSVALHFFLKENVEKALENVDRALSIKETHDFAHSLKGEIFLSLDDPVDALPSLSRAFQLSKNILTARELVRCHLILNQMKEAYLVAETIHKLSPEYSKSMALLGMVLANQPEERDEARKILSKALSLSPHCTDTVLTLSKLNVVEGRFEEAIDMLKTQLEYQETDLMHTEIATVYMNKEMHDEAMIHYNNALEINSQYEPAIRGLDRLQLIMKGIDPDQESVEETEEQEEGEEGEEENEEDYVS</sequence>
<accession>A0A8J4V8S0</accession>
<dbReference type="InterPro" id="IPR011990">
    <property type="entry name" value="TPR-like_helical_dom_sf"/>
</dbReference>
<dbReference type="EMBL" id="AJWJ01000104">
    <property type="protein sequence ID" value="KAF2075344.1"/>
    <property type="molecule type" value="Genomic_DNA"/>
</dbReference>
<dbReference type="Pfam" id="PF14559">
    <property type="entry name" value="TPR_19"/>
    <property type="match status" value="1"/>
</dbReference>
<dbReference type="Proteomes" id="UP000695562">
    <property type="component" value="Unassembled WGS sequence"/>
</dbReference>
<dbReference type="PANTHER" id="PTHR12558:SF42">
    <property type="entry name" value="ANAPHASE-PROMOTING COMPLEX SUBUNIT 7"/>
    <property type="match status" value="1"/>
</dbReference>
<dbReference type="Gene3D" id="1.25.40.10">
    <property type="entry name" value="Tetratricopeptide repeat domain"/>
    <property type="match status" value="2"/>
</dbReference>
<keyword evidence="1 2" id="KW-0802">TPR repeat</keyword>
<protein>
    <recommendedName>
        <fullName evidence="6">Anaphase-promoting complex subunit 7</fullName>
    </recommendedName>
</protein>
<dbReference type="PROSITE" id="PS50005">
    <property type="entry name" value="TPR"/>
    <property type="match status" value="1"/>
</dbReference>
<reference evidence="4" key="1">
    <citation type="submission" date="2020-01" db="EMBL/GenBank/DDBJ databases">
        <title>Development of genomics and gene disruption for Polysphondylium violaceum indicates a role for the polyketide synthase stlB in stalk morphogenesis.</title>
        <authorList>
            <person name="Narita B."/>
            <person name="Kawabe Y."/>
            <person name="Kin K."/>
            <person name="Saito T."/>
            <person name="Gibbs R."/>
            <person name="Kuspa A."/>
            <person name="Muzny D."/>
            <person name="Queller D."/>
            <person name="Richards S."/>
            <person name="Strassman J."/>
            <person name="Sucgang R."/>
            <person name="Worley K."/>
            <person name="Schaap P."/>
        </authorList>
    </citation>
    <scope>NUCLEOTIDE SEQUENCE</scope>
    <source>
        <strain evidence="4">QSvi11</strain>
    </source>
</reference>
<proteinExistence type="predicted"/>
<feature type="region of interest" description="Disordered" evidence="3">
    <location>
        <begin position="528"/>
        <end position="558"/>
    </location>
</feature>
<name>A0A8J4V8S0_9MYCE</name>
<feature type="repeat" description="TPR" evidence="2">
    <location>
        <begin position="310"/>
        <end position="343"/>
    </location>
</feature>
<feature type="compositionally biased region" description="Acidic residues" evidence="3">
    <location>
        <begin position="531"/>
        <end position="558"/>
    </location>
</feature>
<keyword evidence="5" id="KW-1185">Reference proteome</keyword>
<dbReference type="SUPFAM" id="SSF48452">
    <property type="entry name" value="TPR-like"/>
    <property type="match status" value="2"/>
</dbReference>